<dbReference type="Pfam" id="PF13343">
    <property type="entry name" value="SBP_bac_6"/>
    <property type="match status" value="1"/>
</dbReference>
<dbReference type="InterPro" id="IPR026045">
    <property type="entry name" value="Ferric-bd"/>
</dbReference>
<dbReference type="AlphaFoldDB" id="A0A2V5IR44"/>
<sequence>MRRYVSKAAAFFALGALAMTGCSATDGATASEDKSLTFVCSPQEDWCQLVASEFSKATGIKADYVRLSGGEAVARLTASGDTPEFDAWFGGGADGHIAAQAEGLIEKFVPENAAQIPAEYKDSEGYWTGIYAGALSFCSNTDVLNTLGVSAPESWDDLLDPKLKKNIAMAHPGTSGTAYQAVWSQVILNDGSQDASIEYFKKMHSNVLQYSKSGSAPGQMAGRGEVGVGVIFAQDCQKFINEGFTQLKTTFPKEGASFEVGAVSLIKNAKHPDAAKKFIEWSLTAEAQDLAATVGSYSIPTNPEATITDDMVDTSKLNMLKADIREMGEARNELTARFDREVAPAPKG</sequence>
<dbReference type="Gene3D" id="3.40.190.10">
    <property type="entry name" value="Periplasmic binding protein-like II"/>
    <property type="match status" value="2"/>
</dbReference>
<dbReference type="GO" id="GO:0015888">
    <property type="term" value="P:thiamine transport"/>
    <property type="evidence" value="ECO:0007669"/>
    <property type="project" value="TreeGrafter"/>
</dbReference>
<keyword evidence="4" id="KW-1185">Reference proteome</keyword>
<protein>
    <submittedName>
        <fullName evidence="3">Iron ABC transporter substrate-binding protein</fullName>
    </submittedName>
</protein>
<keyword evidence="1 2" id="KW-0732">Signal</keyword>
<dbReference type="PANTHER" id="PTHR30006">
    <property type="entry name" value="THIAMINE-BINDING PERIPLASMIC PROTEIN-RELATED"/>
    <property type="match status" value="1"/>
</dbReference>
<dbReference type="GO" id="GO:0030976">
    <property type="term" value="F:thiamine pyrophosphate binding"/>
    <property type="evidence" value="ECO:0007669"/>
    <property type="project" value="TreeGrafter"/>
</dbReference>
<evidence type="ECO:0000313" key="4">
    <source>
        <dbReference type="Proteomes" id="UP000247980"/>
    </source>
</evidence>
<dbReference type="PROSITE" id="PS51257">
    <property type="entry name" value="PROKAR_LIPOPROTEIN"/>
    <property type="match status" value="1"/>
</dbReference>
<dbReference type="CDD" id="cd13544">
    <property type="entry name" value="PBP2_Fbp_like_1"/>
    <property type="match status" value="1"/>
</dbReference>
<dbReference type="RefSeq" id="WP_110484559.1">
    <property type="nucleotide sequence ID" value="NZ_QJVC01000004.1"/>
</dbReference>
<organism evidence="3 4">
    <name type="scientific">Arthrobacter psychrolactophilus</name>
    <dbReference type="NCBI Taxonomy" id="92442"/>
    <lineage>
        <taxon>Bacteria</taxon>
        <taxon>Bacillati</taxon>
        <taxon>Actinomycetota</taxon>
        <taxon>Actinomycetes</taxon>
        <taxon>Micrococcales</taxon>
        <taxon>Micrococcaceae</taxon>
        <taxon>Arthrobacter</taxon>
    </lineage>
</organism>
<evidence type="ECO:0000256" key="1">
    <source>
        <dbReference type="ARBA" id="ARBA00022729"/>
    </source>
</evidence>
<accession>A0A2V5IR44</accession>
<dbReference type="GO" id="GO:0030288">
    <property type="term" value="C:outer membrane-bounded periplasmic space"/>
    <property type="evidence" value="ECO:0007669"/>
    <property type="project" value="TreeGrafter"/>
</dbReference>
<gene>
    <name evidence="3" type="ORF">CVS30_06690</name>
</gene>
<reference evidence="3 4" key="1">
    <citation type="submission" date="2018-05" db="EMBL/GenBank/DDBJ databases">
        <title>Genetic diversity of glacier-inhabiting Cryobacterium bacteria in China and description of Cryobacterium mengkeensis sp. nov. and Arthrobacter glacialis sp. nov.</title>
        <authorList>
            <person name="Liu Q."/>
            <person name="Xin Y.-H."/>
        </authorList>
    </citation>
    <scope>NUCLEOTIDE SEQUENCE [LARGE SCALE GENOMIC DNA]</scope>
    <source>
        <strain evidence="3 4">B7</strain>
    </source>
</reference>
<dbReference type="PANTHER" id="PTHR30006:SF2">
    <property type="entry name" value="ABC TRANSPORTER SUBSTRATE-BINDING PROTEIN"/>
    <property type="match status" value="1"/>
</dbReference>
<evidence type="ECO:0000256" key="2">
    <source>
        <dbReference type="SAM" id="SignalP"/>
    </source>
</evidence>
<dbReference type="EMBL" id="QJVC01000004">
    <property type="protein sequence ID" value="PYI38995.1"/>
    <property type="molecule type" value="Genomic_DNA"/>
</dbReference>
<evidence type="ECO:0000313" key="3">
    <source>
        <dbReference type="EMBL" id="PYI38995.1"/>
    </source>
</evidence>
<feature type="signal peptide" evidence="2">
    <location>
        <begin position="1"/>
        <end position="24"/>
    </location>
</feature>
<dbReference type="Proteomes" id="UP000247980">
    <property type="component" value="Unassembled WGS sequence"/>
</dbReference>
<comment type="caution">
    <text evidence="3">The sequence shown here is derived from an EMBL/GenBank/DDBJ whole genome shotgun (WGS) entry which is preliminary data.</text>
</comment>
<dbReference type="SUPFAM" id="SSF53850">
    <property type="entry name" value="Periplasmic binding protein-like II"/>
    <property type="match status" value="1"/>
</dbReference>
<feature type="chain" id="PRO_5015985172" evidence="2">
    <location>
        <begin position="25"/>
        <end position="348"/>
    </location>
</feature>
<dbReference type="OrthoDB" id="366726at2"/>
<dbReference type="GO" id="GO:0030975">
    <property type="term" value="F:thiamine binding"/>
    <property type="evidence" value="ECO:0007669"/>
    <property type="project" value="TreeGrafter"/>
</dbReference>
<proteinExistence type="predicted"/>
<name>A0A2V5IR44_9MICC</name>
<dbReference type="PIRSF" id="PIRSF002825">
    <property type="entry name" value="CfbpA"/>
    <property type="match status" value="1"/>
</dbReference>